<evidence type="ECO:0000313" key="2">
    <source>
        <dbReference type="Proteomes" id="UP000246991"/>
    </source>
</evidence>
<comment type="caution">
    <text evidence="1">The sequence shown here is derived from an EMBL/GenBank/DDBJ whole genome shotgun (WGS) entry which is preliminary data.</text>
</comment>
<gene>
    <name evidence="1" type="ORF">C7212DRAFT_341054</name>
</gene>
<organism evidence="1 2">
    <name type="scientific">Tuber magnatum</name>
    <name type="common">white Piedmont truffle</name>
    <dbReference type="NCBI Taxonomy" id="42249"/>
    <lineage>
        <taxon>Eukaryota</taxon>
        <taxon>Fungi</taxon>
        <taxon>Dikarya</taxon>
        <taxon>Ascomycota</taxon>
        <taxon>Pezizomycotina</taxon>
        <taxon>Pezizomycetes</taxon>
        <taxon>Pezizales</taxon>
        <taxon>Tuberaceae</taxon>
        <taxon>Tuber</taxon>
    </lineage>
</organism>
<dbReference type="AlphaFoldDB" id="A0A317T3A8"/>
<name>A0A317T3A8_9PEZI</name>
<sequence>MQLVTTYFAMVEAELTNVALVLQFKLLFFYQSLTESPRNSSDLNKNLYWVACVLLNMRARAFWGQDQDDGLPSEDLPSGDIGEIWSDLDWKFFTDKAGGKW</sequence>
<reference evidence="1 2" key="1">
    <citation type="submission" date="2018-03" db="EMBL/GenBank/DDBJ databases">
        <title>Genomes of Pezizomycetes fungi and the evolution of truffles.</title>
        <authorList>
            <person name="Murat C."/>
            <person name="Payen T."/>
            <person name="Noel B."/>
            <person name="Kuo A."/>
            <person name="Martin F.M."/>
        </authorList>
    </citation>
    <scope>NUCLEOTIDE SEQUENCE [LARGE SCALE GENOMIC DNA]</scope>
    <source>
        <strain evidence="1">091103-1</strain>
    </source>
</reference>
<dbReference type="EMBL" id="PYWC01000005">
    <property type="protein sequence ID" value="PWW79901.1"/>
    <property type="molecule type" value="Genomic_DNA"/>
</dbReference>
<protein>
    <submittedName>
        <fullName evidence="1">Uncharacterized protein</fullName>
    </submittedName>
</protein>
<accession>A0A317T3A8</accession>
<proteinExistence type="predicted"/>
<keyword evidence="2" id="KW-1185">Reference proteome</keyword>
<dbReference type="Proteomes" id="UP000246991">
    <property type="component" value="Unassembled WGS sequence"/>
</dbReference>
<evidence type="ECO:0000313" key="1">
    <source>
        <dbReference type="EMBL" id="PWW79901.1"/>
    </source>
</evidence>